<gene>
    <name evidence="2" type="ORF">SAMN02949497_3913</name>
</gene>
<dbReference type="PROSITE" id="PS51257">
    <property type="entry name" value="PROKAR_LIPOPROTEIN"/>
    <property type="match status" value="1"/>
</dbReference>
<reference evidence="2 3" key="1">
    <citation type="submission" date="2016-12" db="EMBL/GenBank/DDBJ databases">
        <authorList>
            <person name="Song W.-J."/>
            <person name="Kurnit D.M."/>
        </authorList>
    </citation>
    <scope>NUCLEOTIDE SEQUENCE [LARGE SCALE GENOMIC DNA]</scope>
    <source>
        <strain evidence="2 3">175</strain>
    </source>
</reference>
<dbReference type="EMBL" id="FXAM01000001">
    <property type="protein sequence ID" value="SMF96513.1"/>
    <property type="molecule type" value="Genomic_DNA"/>
</dbReference>
<dbReference type="SUPFAM" id="SSF53474">
    <property type="entry name" value="alpha/beta-Hydrolases"/>
    <property type="match status" value="1"/>
</dbReference>
<accession>A0A1Y6D6R5</accession>
<feature type="signal peptide" evidence="1">
    <location>
        <begin position="1"/>
        <end position="37"/>
    </location>
</feature>
<protein>
    <recommendedName>
        <fullName evidence="4">Alpha/beta hydrolase family protein</fullName>
    </recommendedName>
</protein>
<dbReference type="OrthoDB" id="5451115at2"/>
<dbReference type="STRING" id="1760988.SAMN02949497_3913"/>
<dbReference type="Gene3D" id="3.40.50.1820">
    <property type="entry name" value="alpha/beta hydrolase"/>
    <property type="match status" value="1"/>
</dbReference>
<keyword evidence="3" id="KW-1185">Reference proteome</keyword>
<name>A0A1Y6D6R5_9GAMM</name>
<feature type="chain" id="PRO_5012848254" description="Alpha/beta hydrolase family protein" evidence="1">
    <location>
        <begin position="38"/>
        <end position="295"/>
    </location>
</feature>
<evidence type="ECO:0008006" key="4">
    <source>
        <dbReference type="Google" id="ProtNLM"/>
    </source>
</evidence>
<proteinExistence type="predicted"/>
<sequence length="295" mass="31681">MTQVRPVWVARKSRWRWVRAWTLSALCAVLAGCASPAARVYALAAAAGFQALSLEGGGFRLAAFYKPATSPNPVLHVYLEGDGTPWESRWRIAQDPTPRHPLMLRLMALDPAPALYLGRPCYYGHAQDAGCAPALWTDRRYGPEVVEALAAAVRGFVRERGFRRLRLFGHSGGGALAVLLAPRLPGTLALVTLAANLDSAAWTAYHGYSPLAGSLNPADIAPVVAEYHYLGADDPVIPPQVFAPIAQKRSPGNRVIVPKMGHGCCWEAEWELILKRLDPGPAPGPHLPGSGPAPP</sequence>
<dbReference type="RefSeq" id="WP_125469032.1">
    <property type="nucleotide sequence ID" value="NZ_FXAM01000001.1"/>
</dbReference>
<dbReference type="AlphaFoldDB" id="A0A1Y6D6R5"/>
<dbReference type="InterPro" id="IPR029058">
    <property type="entry name" value="AB_hydrolase_fold"/>
</dbReference>
<keyword evidence="1" id="KW-0732">Signal</keyword>
<evidence type="ECO:0000313" key="2">
    <source>
        <dbReference type="EMBL" id="SMF96513.1"/>
    </source>
</evidence>
<evidence type="ECO:0000313" key="3">
    <source>
        <dbReference type="Proteomes" id="UP000192923"/>
    </source>
</evidence>
<evidence type="ECO:0000256" key="1">
    <source>
        <dbReference type="SAM" id="SignalP"/>
    </source>
</evidence>
<organism evidence="2 3">
    <name type="scientific">Methylomagnum ishizawai</name>
    <dbReference type="NCBI Taxonomy" id="1760988"/>
    <lineage>
        <taxon>Bacteria</taxon>
        <taxon>Pseudomonadati</taxon>
        <taxon>Pseudomonadota</taxon>
        <taxon>Gammaproteobacteria</taxon>
        <taxon>Methylococcales</taxon>
        <taxon>Methylococcaceae</taxon>
        <taxon>Methylomagnum</taxon>
    </lineage>
</organism>
<dbReference type="Proteomes" id="UP000192923">
    <property type="component" value="Unassembled WGS sequence"/>
</dbReference>